<name>A0ABR3SYE7_9PEZI</name>
<organism evidence="3 4">
    <name type="scientific">Neofusicoccum ribis</name>
    <dbReference type="NCBI Taxonomy" id="45134"/>
    <lineage>
        <taxon>Eukaryota</taxon>
        <taxon>Fungi</taxon>
        <taxon>Dikarya</taxon>
        <taxon>Ascomycota</taxon>
        <taxon>Pezizomycotina</taxon>
        <taxon>Dothideomycetes</taxon>
        <taxon>Dothideomycetes incertae sedis</taxon>
        <taxon>Botryosphaeriales</taxon>
        <taxon>Botryosphaeriaceae</taxon>
        <taxon>Neofusicoccum</taxon>
    </lineage>
</organism>
<comment type="caution">
    <text evidence="3">The sequence shown here is derived from an EMBL/GenBank/DDBJ whole genome shotgun (WGS) entry which is preliminary data.</text>
</comment>
<evidence type="ECO:0000313" key="3">
    <source>
        <dbReference type="EMBL" id="KAL1632368.1"/>
    </source>
</evidence>
<evidence type="ECO:0000313" key="4">
    <source>
        <dbReference type="Proteomes" id="UP001521116"/>
    </source>
</evidence>
<feature type="region of interest" description="Disordered" evidence="1">
    <location>
        <begin position="894"/>
        <end position="927"/>
    </location>
</feature>
<sequence>MADPPKIAGLTRHLKLDQDGANKPQATSVGSMADAVSKSDPSGKPRTSINDLSEDLVYEIFSYLSLLECEESGLQFSRKDFLEKIGASRVPFVMRWERPVRSETQKEVHPDYSEETGPSRVQTLRFDNAALTPTYLRGVLRACSDLKQVYFRWEAPVRYGVFGKVLEALELCSQSLDSITLVYSDSYKVWEDAIRHHSVRNPLGSFKVFQNLKKLTIAGVFLTGVPELDWSNIDRHRPISRADVDYRKLADIFPASLEQLGINCEGLVIASAPSSLNNLVLAPETGIEACGFTYLVPFLEEVASDCILNRLPNFRRLGLSVLYSPGRPFFHQVETLMAQANVEVKFTGFVEDGTPNPGEEIRNSIARWHESAERYAETVAHRKKITQSEGCSKKLYDLPNELMAEIISYFDPSGIIATDPDDQEGPNFALTIDYRTDLLAQICLVSKQFCALARPLLYKVFLDNGDSERRLSYINTISANPQLAAYVCETSFITADPMALADDTLRPAKMEGTYDHLLAKAEIIKNLDVDYEMDWLTDLLPQRRSMETDVELPILLAQTTNLEVLRFHLRYEKFVSEFYWTLIFSEAVSIALQQGKFNACRPAPLGKLGHISFDLGGVDIDPEEFEDALQEVLRLPSLRKLKLLALKPLHDSMDTPLPHHTGDGGVHERPKYCPSRSSNVEALDLDIPGVGPVFLRHMVEACIALKSFKFTYSEDSRDTEATGVPPVIECLRSHKDSLERLDLSIDRKSAPLQQPIGSLEEFVCLKHVKIEAGFFLKHYDDPIFWPNCLFALPPSIETLTIGGTKPFWPTFGKWLQEHVDRLIRGDYPNLRSVTLLDIDPGTLRQNEFFRGVHPSLLDVGVKLKIDDWDPERFTRDIEDMAPHVLEEDYSIDLIEYYDPAEDEDEEYEEDEDEEEDIYEDEEDEDDD</sequence>
<feature type="domain" description="Leucine-rich repeat" evidence="2">
    <location>
        <begin position="696"/>
        <end position="804"/>
    </location>
</feature>
<protein>
    <recommendedName>
        <fullName evidence="2">Leucine-rich repeat domain-containing protein</fullName>
    </recommendedName>
</protein>
<dbReference type="InterPro" id="IPR056867">
    <property type="entry name" value="LRR_15"/>
</dbReference>
<accession>A0ABR3SYE7</accession>
<proteinExistence type="predicted"/>
<feature type="compositionally biased region" description="Acidic residues" evidence="1">
    <location>
        <begin position="898"/>
        <end position="927"/>
    </location>
</feature>
<evidence type="ECO:0000259" key="2">
    <source>
        <dbReference type="Pfam" id="PF24969"/>
    </source>
</evidence>
<gene>
    <name evidence="3" type="ORF">SLS56_003783</name>
</gene>
<feature type="region of interest" description="Disordered" evidence="1">
    <location>
        <begin position="1"/>
        <end position="48"/>
    </location>
</feature>
<keyword evidence="4" id="KW-1185">Reference proteome</keyword>
<dbReference type="Pfam" id="PF24969">
    <property type="entry name" value="LRR_15"/>
    <property type="match status" value="1"/>
</dbReference>
<evidence type="ECO:0000256" key="1">
    <source>
        <dbReference type="SAM" id="MobiDB-lite"/>
    </source>
</evidence>
<reference evidence="3 4" key="1">
    <citation type="submission" date="2024-02" db="EMBL/GenBank/DDBJ databases">
        <title>De novo assembly and annotation of 12 fungi associated with fruit tree decline syndrome in Ontario, Canada.</title>
        <authorList>
            <person name="Sulman M."/>
            <person name="Ellouze W."/>
            <person name="Ilyukhin E."/>
        </authorList>
    </citation>
    <scope>NUCLEOTIDE SEQUENCE [LARGE SCALE GENOMIC DNA]</scope>
    <source>
        <strain evidence="3 4">M1-105</strain>
    </source>
</reference>
<dbReference type="EMBL" id="JAJVDC020000031">
    <property type="protein sequence ID" value="KAL1632368.1"/>
    <property type="molecule type" value="Genomic_DNA"/>
</dbReference>
<dbReference type="Proteomes" id="UP001521116">
    <property type="component" value="Unassembled WGS sequence"/>
</dbReference>